<dbReference type="PANTHER" id="PTHR37422:SF13">
    <property type="entry name" value="LIPOPOLYSACCHARIDE BIOSYNTHESIS PROTEIN PA4999-RELATED"/>
    <property type="match status" value="1"/>
</dbReference>
<protein>
    <recommendedName>
        <fullName evidence="6">O-antigen ligase-related domain-containing protein</fullName>
    </recommendedName>
</protein>
<feature type="transmembrane region" description="Helical" evidence="5">
    <location>
        <begin position="100"/>
        <end position="117"/>
    </location>
</feature>
<dbReference type="InterPro" id="IPR011990">
    <property type="entry name" value="TPR-like_helical_dom_sf"/>
</dbReference>
<feature type="transmembrane region" description="Helical" evidence="5">
    <location>
        <begin position="129"/>
        <end position="150"/>
    </location>
</feature>
<feature type="transmembrane region" description="Helical" evidence="5">
    <location>
        <begin position="383"/>
        <end position="404"/>
    </location>
</feature>
<sequence length="687" mass="78247">MKRKLEWLIKILIYSTFFIPLVVIPGSFIFPFIVPKILLFRTLVTIMLAAFVILLFINWNEYKLKFTPITVALFIFLLSFIISTFIGVDPYHSFWDNHERMLGLFTIFHFIAYYYLCSTVFKNWTEWKWALRFFLLAGSLVMFIGALQVGSPQLLLNGGAERVSSTLGNSIYVGGYALFLIFTATLLIVKEKNNFWRGTEILVMVLAFLNIFFSGSRGAFLGLCVGAVVALAVYVLVLKQYKKIRFTIAGLLGLSVVILSLFYTFRQTQFVQNIPALGRTVNTTWSVLTATARWKAWEVGIKGWNARPVFGWGPNNYFYVFNQLYNPHMLDHNWGETWFDNAHNILINTMTVQGTVGILSYLAIFIIAIISLVGAFRAGQVDYHIFIIGGGFLVAHLVQNVTVFENPTSYLYFMFWLAMINRLTSANKENALSDQRIQIKNKNEQAANKQVGPGLCLTVGIISFICILLFDLQPARANNLALQAIKKLNSNPPQAVPLMKEALAFNSPHIDDIRSDIARTSLQVANNFNQQLGLQMTKEILDLAYNNLKKNLDLHPRDIRNQITLASMDEFRARFYNDVQYLVSAENLLEDALSYSPTRQQVLYSLASLKMDINKPQEAIRLLEQAINDNANIGESYWRLAYVYQSLNDMQKAREILDLGKDNNAFFSDNDKNIIAQYLSPVLNETK</sequence>
<reference evidence="8" key="1">
    <citation type="submission" date="2017-09" db="EMBL/GenBank/DDBJ databases">
        <title>Depth-based differentiation of microbial function through sediment-hosted aquifers and enrichment of novel symbionts in the deep terrestrial subsurface.</title>
        <authorList>
            <person name="Probst A.J."/>
            <person name="Ladd B."/>
            <person name="Jarett J.K."/>
            <person name="Geller-Mcgrath D.E."/>
            <person name="Sieber C.M.K."/>
            <person name="Emerson J.B."/>
            <person name="Anantharaman K."/>
            <person name="Thomas B.C."/>
            <person name="Malmstrom R."/>
            <person name="Stieglmeier M."/>
            <person name="Klingl A."/>
            <person name="Woyke T."/>
            <person name="Ryan C.M."/>
            <person name="Banfield J.F."/>
        </authorList>
    </citation>
    <scope>NUCLEOTIDE SEQUENCE [LARGE SCALE GENOMIC DNA]</scope>
</reference>
<keyword evidence="3 5" id="KW-1133">Transmembrane helix</keyword>
<feature type="transmembrane region" description="Helical" evidence="5">
    <location>
        <begin position="244"/>
        <end position="265"/>
    </location>
</feature>
<evidence type="ECO:0000256" key="2">
    <source>
        <dbReference type="ARBA" id="ARBA00022692"/>
    </source>
</evidence>
<feature type="transmembrane region" description="Helical" evidence="5">
    <location>
        <begin position="358"/>
        <end position="376"/>
    </location>
</feature>
<evidence type="ECO:0000313" key="7">
    <source>
        <dbReference type="EMBL" id="PIT88131.1"/>
    </source>
</evidence>
<keyword evidence="2 5" id="KW-0812">Transmembrane</keyword>
<dbReference type="InterPro" id="IPR051533">
    <property type="entry name" value="WaaL-like"/>
</dbReference>
<feature type="transmembrane region" description="Helical" evidence="5">
    <location>
        <begin position="451"/>
        <end position="470"/>
    </location>
</feature>
<comment type="subcellular location">
    <subcellularLocation>
        <location evidence="1">Membrane</location>
        <topology evidence="1">Multi-pass membrane protein</topology>
    </subcellularLocation>
</comment>
<feature type="domain" description="O-antigen ligase-related" evidence="6">
    <location>
        <begin position="202"/>
        <end position="362"/>
    </location>
</feature>
<keyword evidence="4 5" id="KW-0472">Membrane</keyword>
<feature type="transmembrane region" description="Helical" evidence="5">
    <location>
        <begin position="170"/>
        <end position="188"/>
    </location>
</feature>
<dbReference type="Pfam" id="PF14559">
    <property type="entry name" value="TPR_19"/>
    <property type="match status" value="1"/>
</dbReference>
<comment type="caution">
    <text evidence="7">The sequence shown here is derived from an EMBL/GenBank/DDBJ whole genome shotgun (WGS) entry which is preliminary data.</text>
</comment>
<name>A0A2M6W5T0_9BACT</name>
<dbReference type="PANTHER" id="PTHR37422">
    <property type="entry name" value="TEICHURONIC ACID BIOSYNTHESIS PROTEIN TUAE"/>
    <property type="match status" value="1"/>
</dbReference>
<feature type="transmembrane region" description="Helical" evidence="5">
    <location>
        <begin position="195"/>
        <end position="213"/>
    </location>
</feature>
<evidence type="ECO:0000259" key="6">
    <source>
        <dbReference type="Pfam" id="PF04932"/>
    </source>
</evidence>
<evidence type="ECO:0000256" key="1">
    <source>
        <dbReference type="ARBA" id="ARBA00004141"/>
    </source>
</evidence>
<feature type="transmembrane region" description="Helical" evidence="5">
    <location>
        <begin position="39"/>
        <end position="57"/>
    </location>
</feature>
<dbReference type="EMBL" id="PFBV01000005">
    <property type="protein sequence ID" value="PIT88131.1"/>
    <property type="molecule type" value="Genomic_DNA"/>
</dbReference>
<dbReference type="GO" id="GO:0016020">
    <property type="term" value="C:membrane"/>
    <property type="evidence" value="ECO:0007669"/>
    <property type="project" value="UniProtKB-SubCell"/>
</dbReference>
<gene>
    <name evidence="7" type="ORF">COU29_03920</name>
</gene>
<evidence type="ECO:0000313" key="8">
    <source>
        <dbReference type="Proteomes" id="UP000231426"/>
    </source>
</evidence>
<evidence type="ECO:0000256" key="5">
    <source>
        <dbReference type="SAM" id="Phobius"/>
    </source>
</evidence>
<feature type="transmembrane region" description="Helical" evidence="5">
    <location>
        <begin position="12"/>
        <end position="33"/>
    </location>
</feature>
<dbReference type="AlphaFoldDB" id="A0A2M6W5T0"/>
<dbReference type="Gene3D" id="1.25.40.10">
    <property type="entry name" value="Tetratricopeptide repeat domain"/>
    <property type="match status" value="1"/>
</dbReference>
<dbReference type="Proteomes" id="UP000231426">
    <property type="component" value="Unassembled WGS sequence"/>
</dbReference>
<organism evidence="7 8">
    <name type="scientific">Candidatus Magasanikbacteria bacterium CG10_big_fil_rev_8_21_14_0_10_36_32</name>
    <dbReference type="NCBI Taxonomy" id="1974646"/>
    <lineage>
        <taxon>Bacteria</taxon>
        <taxon>Candidatus Magasanikiibacteriota</taxon>
    </lineage>
</organism>
<evidence type="ECO:0000256" key="4">
    <source>
        <dbReference type="ARBA" id="ARBA00023136"/>
    </source>
</evidence>
<dbReference type="Pfam" id="PF04932">
    <property type="entry name" value="Wzy_C"/>
    <property type="match status" value="1"/>
</dbReference>
<feature type="transmembrane region" description="Helical" evidence="5">
    <location>
        <begin position="219"/>
        <end position="237"/>
    </location>
</feature>
<accession>A0A2M6W5T0</accession>
<proteinExistence type="predicted"/>
<dbReference type="InterPro" id="IPR007016">
    <property type="entry name" value="O-antigen_ligase-rel_domated"/>
</dbReference>
<evidence type="ECO:0000256" key="3">
    <source>
        <dbReference type="ARBA" id="ARBA00022989"/>
    </source>
</evidence>
<dbReference type="SUPFAM" id="SSF48452">
    <property type="entry name" value="TPR-like"/>
    <property type="match status" value="1"/>
</dbReference>
<feature type="transmembrane region" description="Helical" evidence="5">
    <location>
        <begin position="69"/>
        <end position="88"/>
    </location>
</feature>